<reference evidence="8" key="1">
    <citation type="submission" date="2022-08" db="EMBL/GenBank/DDBJ databases">
        <authorList>
            <person name="Gutierrez-Valencia J."/>
        </authorList>
    </citation>
    <scope>NUCLEOTIDE SEQUENCE</scope>
</reference>
<keyword evidence="9" id="KW-1185">Reference proteome</keyword>
<evidence type="ECO:0000256" key="5">
    <source>
        <dbReference type="ARBA" id="ARBA00022989"/>
    </source>
</evidence>
<dbReference type="AlphaFoldDB" id="A0AAV0PGU7"/>
<feature type="transmembrane region" description="Helical" evidence="7">
    <location>
        <begin position="93"/>
        <end position="114"/>
    </location>
</feature>
<evidence type="ECO:0000256" key="6">
    <source>
        <dbReference type="ARBA" id="ARBA00023136"/>
    </source>
</evidence>
<keyword evidence="6 7" id="KW-0472">Membrane</keyword>
<dbReference type="Pfam" id="PF06027">
    <property type="entry name" value="SLC35F"/>
    <property type="match status" value="1"/>
</dbReference>
<sequence length="342" mass="37975">MGWWSSKRRTWCAVLLGQAVSLFLALSGFSTSLLATMGFDAPVTQSCFGYFSLATVYGGILLHRRHKLQVSWYLYLLVGFLEVQANFLRTKAYQFSSITSVTLLVCFTIPWAIILTRVFLGTRYSILQLVGSALCLVGLALVLLSDADGGGGEEKSGSMPLLGDTLVIGASIFFAFSNVGQEFIVKDRGQMEMEMLSMLGVFGFLFSLVELSAFELRSLGSVDWSVDMIWAIAGYTLSMFCSYSMIPWILKWSGATMFNLSILTSNMWAVVIRTFFYQQKMDWLYFLAFTVVILGLVIYAINEKDPVSKHEVDSENLSSECQRLVVDENPEAVAAGNQCLVP</sequence>
<dbReference type="Proteomes" id="UP001154282">
    <property type="component" value="Unassembled WGS sequence"/>
</dbReference>
<comment type="similarity">
    <text evidence="2">Belongs to the SLC35F solute transporter family.</text>
</comment>
<feature type="transmembrane region" description="Helical" evidence="7">
    <location>
        <begin position="43"/>
        <end position="63"/>
    </location>
</feature>
<keyword evidence="5 7" id="KW-1133">Transmembrane helix</keyword>
<gene>
    <name evidence="8" type="ORF">LITE_LOCUS38201</name>
</gene>
<dbReference type="InterPro" id="IPR009262">
    <property type="entry name" value="SLC35_F1/F2/F6"/>
</dbReference>
<evidence type="ECO:0000313" key="9">
    <source>
        <dbReference type="Proteomes" id="UP001154282"/>
    </source>
</evidence>
<evidence type="ECO:0000256" key="1">
    <source>
        <dbReference type="ARBA" id="ARBA00004141"/>
    </source>
</evidence>
<name>A0AAV0PGU7_9ROSI</name>
<feature type="transmembrane region" description="Helical" evidence="7">
    <location>
        <begin position="165"/>
        <end position="184"/>
    </location>
</feature>
<dbReference type="GO" id="GO:0022857">
    <property type="term" value="F:transmembrane transporter activity"/>
    <property type="evidence" value="ECO:0007669"/>
    <property type="project" value="InterPro"/>
</dbReference>
<dbReference type="GO" id="GO:0016020">
    <property type="term" value="C:membrane"/>
    <property type="evidence" value="ECO:0007669"/>
    <property type="project" value="UniProtKB-SubCell"/>
</dbReference>
<organism evidence="8 9">
    <name type="scientific">Linum tenue</name>
    <dbReference type="NCBI Taxonomy" id="586396"/>
    <lineage>
        <taxon>Eukaryota</taxon>
        <taxon>Viridiplantae</taxon>
        <taxon>Streptophyta</taxon>
        <taxon>Embryophyta</taxon>
        <taxon>Tracheophyta</taxon>
        <taxon>Spermatophyta</taxon>
        <taxon>Magnoliopsida</taxon>
        <taxon>eudicotyledons</taxon>
        <taxon>Gunneridae</taxon>
        <taxon>Pentapetalae</taxon>
        <taxon>rosids</taxon>
        <taxon>fabids</taxon>
        <taxon>Malpighiales</taxon>
        <taxon>Linaceae</taxon>
        <taxon>Linum</taxon>
    </lineage>
</organism>
<feature type="transmembrane region" description="Helical" evidence="7">
    <location>
        <begin position="70"/>
        <end position="87"/>
    </location>
</feature>
<keyword evidence="3" id="KW-0813">Transport</keyword>
<comment type="caution">
    <text evidence="8">The sequence shown here is derived from an EMBL/GenBank/DDBJ whole genome shotgun (WGS) entry which is preliminary data.</text>
</comment>
<dbReference type="InterPro" id="IPR037185">
    <property type="entry name" value="EmrE-like"/>
</dbReference>
<dbReference type="InterPro" id="IPR052221">
    <property type="entry name" value="SLC35F_Transporter"/>
</dbReference>
<dbReference type="PANTHER" id="PTHR14233">
    <property type="entry name" value="DUF914-RELATED"/>
    <property type="match status" value="1"/>
</dbReference>
<dbReference type="PANTHER" id="PTHR14233:SF18">
    <property type="entry name" value="OS05G0444300 PROTEIN"/>
    <property type="match status" value="1"/>
</dbReference>
<evidence type="ECO:0000256" key="4">
    <source>
        <dbReference type="ARBA" id="ARBA00022692"/>
    </source>
</evidence>
<feature type="transmembrane region" description="Helical" evidence="7">
    <location>
        <begin position="283"/>
        <end position="301"/>
    </location>
</feature>
<evidence type="ECO:0000256" key="7">
    <source>
        <dbReference type="SAM" id="Phobius"/>
    </source>
</evidence>
<comment type="subcellular location">
    <subcellularLocation>
        <location evidence="1">Membrane</location>
        <topology evidence="1">Multi-pass membrane protein</topology>
    </subcellularLocation>
</comment>
<feature type="transmembrane region" description="Helical" evidence="7">
    <location>
        <begin position="126"/>
        <end position="145"/>
    </location>
</feature>
<dbReference type="SUPFAM" id="SSF103481">
    <property type="entry name" value="Multidrug resistance efflux transporter EmrE"/>
    <property type="match status" value="2"/>
</dbReference>
<evidence type="ECO:0000313" key="8">
    <source>
        <dbReference type="EMBL" id="CAI0469526.1"/>
    </source>
</evidence>
<proteinExistence type="inferred from homology"/>
<protein>
    <submittedName>
        <fullName evidence="8">Uncharacterized protein</fullName>
    </submittedName>
</protein>
<accession>A0AAV0PGU7</accession>
<evidence type="ECO:0000256" key="3">
    <source>
        <dbReference type="ARBA" id="ARBA00022448"/>
    </source>
</evidence>
<dbReference type="EMBL" id="CAMGYJ010000008">
    <property type="protein sequence ID" value="CAI0469526.1"/>
    <property type="molecule type" value="Genomic_DNA"/>
</dbReference>
<evidence type="ECO:0000256" key="2">
    <source>
        <dbReference type="ARBA" id="ARBA00007863"/>
    </source>
</evidence>
<keyword evidence="4 7" id="KW-0812">Transmembrane</keyword>
<feature type="transmembrane region" description="Helical" evidence="7">
    <location>
        <begin position="196"/>
        <end position="216"/>
    </location>
</feature>
<feature type="transmembrane region" description="Helical" evidence="7">
    <location>
        <begin position="228"/>
        <end position="250"/>
    </location>
</feature>